<organism evidence="2 3">
    <name type="scientific">Panicum miliaceum</name>
    <name type="common">Proso millet</name>
    <name type="synonym">Broomcorn millet</name>
    <dbReference type="NCBI Taxonomy" id="4540"/>
    <lineage>
        <taxon>Eukaryota</taxon>
        <taxon>Viridiplantae</taxon>
        <taxon>Streptophyta</taxon>
        <taxon>Embryophyta</taxon>
        <taxon>Tracheophyta</taxon>
        <taxon>Spermatophyta</taxon>
        <taxon>Magnoliopsida</taxon>
        <taxon>Liliopsida</taxon>
        <taxon>Poales</taxon>
        <taxon>Poaceae</taxon>
        <taxon>PACMAD clade</taxon>
        <taxon>Panicoideae</taxon>
        <taxon>Panicodae</taxon>
        <taxon>Paniceae</taxon>
        <taxon>Panicinae</taxon>
        <taxon>Panicum</taxon>
        <taxon>Panicum sect. Panicum</taxon>
    </lineage>
</organism>
<feature type="region of interest" description="Disordered" evidence="1">
    <location>
        <begin position="36"/>
        <end position="76"/>
    </location>
</feature>
<evidence type="ECO:0000256" key="1">
    <source>
        <dbReference type="SAM" id="MobiDB-lite"/>
    </source>
</evidence>
<evidence type="ECO:0000313" key="2">
    <source>
        <dbReference type="EMBL" id="RLM54270.1"/>
    </source>
</evidence>
<sequence length="117" mass="12773">MHEAEAISSRNIEASESIATMEIEFSAAETFKPKIAESKKGGTSGSVTGNTHASSSKSTRNDSEKNAKSAAGDSAHVCCSTRKRVRKGWTTLKQIAEKDELEREEKMGNFVIPFFMQ</sequence>
<dbReference type="Proteomes" id="UP000275267">
    <property type="component" value="Unassembled WGS sequence"/>
</dbReference>
<accession>A0A3L6PA39</accession>
<dbReference type="AlphaFoldDB" id="A0A3L6PA39"/>
<dbReference type="PANTHER" id="PTHR36072">
    <property type="entry name" value="OS01G0541600 PROTEIN"/>
    <property type="match status" value="1"/>
</dbReference>
<reference evidence="3" key="1">
    <citation type="journal article" date="2019" name="Nat. Commun.">
        <title>The genome of broomcorn millet.</title>
        <authorList>
            <person name="Zou C."/>
            <person name="Miki D."/>
            <person name="Li D."/>
            <person name="Tang Q."/>
            <person name="Xiao L."/>
            <person name="Rajput S."/>
            <person name="Deng P."/>
            <person name="Jia W."/>
            <person name="Huang R."/>
            <person name="Zhang M."/>
            <person name="Sun Y."/>
            <person name="Hu J."/>
            <person name="Fu X."/>
            <person name="Schnable P.S."/>
            <person name="Li F."/>
            <person name="Zhang H."/>
            <person name="Feng B."/>
            <person name="Zhu X."/>
            <person name="Liu R."/>
            <person name="Schnable J.C."/>
            <person name="Zhu J.-K."/>
            <person name="Zhang H."/>
        </authorList>
    </citation>
    <scope>NUCLEOTIDE SEQUENCE [LARGE SCALE GENOMIC DNA]</scope>
</reference>
<keyword evidence="3" id="KW-1185">Reference proteome</keyword>
<dbReference type="PANTHER" id="PTHR36072:SF2">
    <property type="entry name" value="OS01G0531000 PROTEIN"/>
    <property type="match status" value="1"/>
</dbReference>
<dbReference type="EMBL" id="PQIB02000018">
    <property type="protein sequence ID" value="RLM54270.1"/>
    <property type="molecule type" value="Genomic_DNA"/>
</dbReference>
<protein>
    <submittedName>
        <fullName evidence="2">Uncharacterized protein</fullName>
    </submittedName>
</protein>
<gene>
    <name evidence="2" type="ORF">C2845_PM10G12120</name>
</gene>
<proteinExistence type="predicted"/>
<name>A0A3L6PA39_PANMI</name>
<evidence type="ECO:0000313" key="3">
    <source>
        <dbReference type="Proteomes" id="UP000275267"/>
    </source>
</evidence>
<comment type="caution">
    <text evidence="2">The sequence shown here is derived from an EMBL/GenBank/DDBJ whole genome shotgun (WGS) entry which is preliminary data.</text>
</comment>